<dbReference type="RefSeq" id="XP_073937805.1">
    <property type="nucleotide sequence ID" value="XM_074081704.1"/>
</dbReference>
<protein>
    <submittedName>
        <fullName evidence="2">Butyrophilin subfamily 1 member A1-like isoform X1</fullName>
    </submittedName>
</protein>
<evidence type="ECO:0000313" key="1">
    <source>
        <dbReference type="Proteomes" id="UP001732720"/>
    </source>
</evidence>
<sequence length="325" mass="37555">MVTQSKDQLPAKYGGHEAAHSEGRESLVKINNRDTADGNICLWCLVISFIIYLFKKECYQSTIAGAENLHFTLNGETRRAPGAASGRRPYSLGRRRPEKWKVYETEVELQRRIEELQETNEKLQEEIDRRKTQYKLDWKKAKIYADWRKEEFQTVNVTLDADTAHPVLLLCEKGRQVTWQESCQALPSSTQRFDSFPCVLGQPHISSGRCFWEVEVGDKGSWDVGICRDNVTRKGRVTMSPQYGFWTIRCYGEEFWAITSPETQLILREYPHRVGIFLDYEAGDVSFYNMIDGSHIFTFPQTTFQGVLRPLFRLWSSDSGPLTIV</sequence>
<proteinExistence type="predicted"/>
<organism evidence="1 2">
    <name type="scientific">Castor canadensis</name>
    <name type="common">American beaver</name>
    <dbReference type="NCBI Taxonomy" id="51338"/>
    <lineage>
        <taxon>Eukaryota</taxon>
        <taxon>Metazoa</taxon>
        <taxon>Chordata</taxon>
        <taxon>Craniata</taxon>
        <taxon>Vertebrata</taxon>
        <taxon>Euteleostomi</taxon>
        <taxon>Mammalia</taxon>
        <taxon>Eutheria</taxon>
        <taxon>Euarchontoglires</taxon>
        <taxon>Glires</taxon>
        <taxon>Rodentia</taxon>
        <taxon>Castorimorpha</taxon>
        <taxon>Castoridae</taxon>
        <taxon>Castor</taxon>
    </lineage>
</organism>
<name>A0AC58N831_CASCN</name>
<accession>A0AC58N831</accession>
<reference evidence="2" key="1">
    <citation type="submission" date="2025-08" db="UniProtKB">
        <authorList>
            <consortium name="RefSeq"/>
        </authorList>
    </citation>
    <scope>IDENTIFICATION</scope>
</reference>
<dbReference type="Proteomes" id="UP001732720">
    <property type="component" value="Chromosome 8"/>
</dbReference>
<evidence type="ECO:0000313" key="2">
    <source>
        <dbReference type="RefSeq" id="XP_073937805.1"/>
    </source>
</evidence>
<gene>
    <name evidence="2" type="primary">LOC141425453</name>
</gene>
<keyword evidence="1" id="KW-1185">Reference proteome</keyword>